<feature type="compositionally biased region" description="Low complexity" evidence="1">
    <location>
        <begin position="312"/>
        <end position="321"/>
    </location>
</feature>
<feature type="compositionally biased region" description="Low complexity" evidence="1">
    <location>
        <begin position="69"/>
        <end position="100"/>
    </location>
</feature>
<keyword evidence="4" id="KW-1185">Reference proteome</keyword>
<keyword evidence="2" id="KW-1133">Transmembrane helix</keyword>
<feature type="compositionally biased region" description="Gly residues" evidence="1">
    <location>
        <begin position="243"/>
        <end position="258"/>
    </location>
</feature>
<feature type="region of interest" description="Disordered" evidence="1">
    <location>
        <begin position="132"/>
        <end position="193"/>
    </location>
</feature>
<evidence type="ECO:0000313" key="4">
    <source>
        <dbReference type="Proteomes" id="UP000707451"/>
    </source>
</evidence>
<proteinExistence type="predicted"/>
<feature type="compositionally biased region" description="Low complexity" evidence="1">
    <location>
        <begin position="177"/>
        <end position="190"/>
    </location>
</feature>
<feature type="compositionally biased region" description="Basic and acidic residues" evidence="1">
    <location>
        <begin position="161"/>
        <end position="176"/>
    </location>
</feature>
<feature type="compositionally biased region" description="Low complexity" evidence="1">
    <location>
        <begin position="34"/>
        <end position="55"/>
    </location>
</feature>
<feature type="compositionally biased region" description="Gly residues" evidence="1">
    <location>
        <begin position="56"/>
        <end position="68"/>
    </location>
</feature>
<feature type="compositionally biased region" description="Basic and acidic residues" evidence="1">
    <location>
        <begin position="132"/>
        <end position="144"/>
    </location>
</feature>
<feature type="region of interest" description="Disordered" evidence="1">
    <location>
        <begin position="1"/>
        <end position="100"/>
    </location>
</feature>
<comment type="caution">
    <text evidence="3">The sequence shown here is derived from an EMBL/GenBank/DDBJ whole genome shotgun (WGS) entry which is preliminary data.</text>
</comment>
<evidence type="ECO:0000256" key="1">
    <source>
        <dbReference type="SAM" id="MobiDB-lite"/>
    </source>
</evidence>
<dbReference type="Gene3D" id="1.20.5.510">
    <property type="entry name" value="Single helix bin"/>
    <property type="match status" value="1"/>
</dbReference>
<dbReference type="AlphaFoldDB" id="A0A9P8BQU4"/>
<dbReference type="Proteomes" id="UP000707451">
    <property type="component" value="Unassembled WGS sequence"/>
</dbReference>
<sequence length="397" mass="40097">MGNKHWTTRTNYRTNPRGGGGGIPVTTATVILPSPSSSSGGVGGSTASKGATVSGTGIGAGGGSGTGGLTVPTSGPGSVPNSPKSNGSSGSGSSSSSGSSMGAIIGGIAAAVVIIAVIAGFLFYRRRNRRSSLDKTQNRLDTKGRGQGAGRGGDNDPPLMEDGKIEEALIDEKDVTGEGARASGSTSAAATEEELGGLVTRIRGPQVSHADIDDLNIKTPLHEFEAQRNSWLTPPPPWEKGGDSGGIASGTGFGGGDGVAVQNLVSPGKNAGEKSHGPKDLDRSNLSGLPASKLNDIDDDGYSVTTTKIDDNSNTTSQSNSNNLVEFVTPDAANINTTTAFCADRDSVVKDPTVPSTTGGVSEERAALINAIAAMKAQYDEQYQLIHEDLAGTSSVP</sequence>
<protein>
    <submittedName>
        <fullName evidence="3">Uncharacterized protein</fullName>
    </submittedName>
</protein>
<dbReference type="EMBL" id="JAHRHY010000013">
    <property type="protein sequence ID" value="KAG9064780.1"/>
    <property type="molecule type" value="Genomic_DNA"/>
</dbReference>
<gene>
    <name evidence="3" type="ORF">KI688_003039</name>
</gene>
<reference evidence="3" key="1">
    <citation type="submission" date="2021-06" db="EMBL/GenBank/DDBJ databases">
        <title>Genome Sequence of Mortierella hyaline Strain SCG-10, a Cold-Adapted, Nitrate-Reducing Fungus Isolated from Soil in Minnesota, USA.</title>
        <authorList>
            <person name="Aldossari N."/>
        </authorList>
    </citation>
    <scope>NUCLEOTIDE SEQUENCE</scope>
    <source>
        <strain evidence="3">SCG-10</strain>
    </source>
</reference>
<keyword evidence="2" id="KW-0472">Membrane</keyword>
<evidence type="ECO:0000256" key="2">
    <source>
        <dbReference type="SAM" id="Phobius"/>
    </source>
</evidence>
<feature type="transmembrane region" description="Helical" evidence="2">
    <location>
        <begin position="101"/>
        <end position="124"/>
    </location>
</feature>
<keyword evidence="2" id="KW-0812">Transmembrane</keyword>
<evidence type="ECO:0000313" key="3">
    <source>
        <dbReference type="EMBL" id="KAG9064780.1"/>
    </source>
</evidence>
<feature type="region of interest" description="Disordered" evidence="1">
    <location>
        <begin position="229"/>
        <end position="321"/>
    </location>
</feature>
<name>A0A9P8BQU4_9FUNG</name>
<feature type="compositionally biased region" description="Basic and acidic residues" evidence="1">
    <location>
        <begin position="271"/>
        <end position="283"/>
    </location>
</feature>
<organism evidence="3 4">
    <name type="scientific">Linnemannia hyalina</name>
    <dbReference type="NCBI Taxonomy" id="64524"/>
    <lineage>
        <taxon>Eukaryota</taxon>
        <taxon>Fungi</taxon>
        <taxon>Fungi incertae sedis</taxon>
        <taxon>Mucoromycota</taxon>
        <taxon>Mortierellomycotina</taxon>
        <taxon>Mortierellomycetes</taxon>
        <taxon>Mortierellales</taxon>
        <taxon>Mortierellaceae</taxon>
        <taxon>Linnemannia</taxon>
    </lineage>
</organism>
<accession>A0A9P8BQU4</accession>